<feature type="transmembrane region" description="Helical" evidence="2">
    <location>
        <begin position="164"/>
        <end position="187"/>
    </location>
</feature>
<keyword evidence="2" id="KW-0812">Transmembrane</keyword>
<dbReference type="PANTHER" id="PTHR28019:SF2">
    <property type="entry name" value="CELL MEMBRANE PROTEIN YLR413W-RELATED"/>
    <property type="match status" value="1"/>
</dbReference>
<evidence type="ECO:0000256" key="2">
    <source>
        <dbReference type="SAM" id="Phobius"/>
    </source>
</evidence>
<name>A0A0J6Y6I5_COCIT</name>
<dbReference type="InterPro" id="IPR009571">
    <property type="entry name" value="SUR7/Rim9-like_fungi"/>
</dbReference>
<feature type="region of interest" description="Disordered" evidence="1">
    <location>
        <begin position="298"/>
        <end position="350"/>
    </location>
</feature>
<dbReference type="OrthoDB" id="2327445at2759"/>
<feature type="transmembrane region" description="Helical" evidence="2">
    <location>
        <begin position="261"/>
        <end position="281"/>
    </location>
</feature>
<feature type="transmembrane region" description="Helical" evidence="2">
    <location>
        <begin position="211"/>
        <end position="240"/>
    </location>
</feature>
<dbReference type="InterPro" id="IPR052413">
    <property type="entry name" value="SUR7_domain"/>
</dbReference>
<sequence>MAFLPLSFIHRKENRNQASPPTSRDLQRGSFSGWRLFYALLYLAALIFLILVEIGNVSDRPVLRDTYFLKIDLSEIIPRSVPDAVLINSIARTIGLHDFYQVGLWNFCEGYDDGSGITYCSAPRKMYFFNPVEILLNELLAGATIALPGDVTQALDIARIASHWMFGLFLTAAVLAFICILLTPFSVSSTSPTAPSPSPSKRRTHFAKKRYLFPLTLLTFATFFLTAAASVIATAMFTIFKMVFVRNEADLNIHAQLGTRMLAFMWTAVGLTSIGFIFHAASLCACCCCCCCGPRKKAREEKNGVGGGEKGPFVRRENSSSSRDCASGGEEKSSDTRRRAHGWNRMRVDV</sequence>
<dbReference type="AlphaFoldDB" id="A0A0J6Y6I5"/>
<dbReference type="GO" id="GO:0005886">
    <property type="term" value="C:plasma membrane"/>
    <property type="evidence" value="ECO:0007669"/>
    <property type="project" value="InterPro"/>
</dbReference>
<feature type="transmembrane region" description="Helical" evidence="2">
    <location>
        <begin position="36"/>
        <end position="54"/>
    </location>
</feature>
<dbReference type="GO" id="GO:0031505">
    <property type="term" value="P:fungal-type cell wall organization"/>
    <property type="evidence" value="ECO:0007669"/>
    <property type="project" value="TreeGrafter"/>
</dbReference>
<dbReference type="GO" id="GO:0051285">
    <property type="term" value="C:cell cortex of cell tip"/>
    <property type="evidence" value="ECO:0007669"/>
    <property type="project" value="TreeGrafter"/>
</dbReference>
<accession>A0A0J6Y6I5</accession>
<evidence type="ECO:0000256" key="1">
    <source>
        <dbReference type="SAM" id="MobiDB-lite"/>
    </source>
</evidence>
<dbReference type="Pfam" id="PF06687">
    <property type="entry name" value="SUR7"/>
    <property type="match status" value="1"/>
</dbReference>
<dbReference type="EMBL" id="DS028094">
    <property type="protein sequence ID" value="KMP04286.1"/>
    <property type="molecule type" value="Genomic_DNA"/>
</dbReference>
<evidence type="ECO:0008006" key="5">
    <source>
        <dbReference type="Google" id="ProtNLM"/>
    </source>
</evidence>
<dbReference type="PANTHER" id="PTHR28019">
    <property type="entry name" value="CELL MEMBRANE PROTEIN YLR413W-RELATED"/>
    <property type="match status" value="1"/>
</dbReference>
<gene>
    <name evidence="3" type="ORF">CIRG_03977</name>
</gene>
<proteinExistence type="predicted"/>
<reference evidence="4" key="1">
    <citation type="journal article" date="2010" name="Genome Res.">
        <title>Population genomic sequencing of Coccidioides fungi reveals recent hybridization and transposon control.</title>
        <authorList>
            <person name="Neafsey D.E."/>
            <person name="Barker B.M."/>
            <person name="Sharpton T.J."/>
            <person name="Stajich J.E."/>
            <person name="Park D.J."/>
            <person name="Whiston E."/>
            <person name="Hung C.-Y."/>
            <person name="McMahan C."/>
            <person name="White J."/>
            <person name="Sykes S."/>
            <person name="Heiman D."/>
            <person name="Young S."/>
            <person name="Zeng Q."/>
            <person name="Abouelleil A."/>
            <person name="Aftuck L."/>
            <person name="Bessette D."/>
            <person name="Brown A."/>
            <person name="FitzGerald M."/>
            <person name="Lui A."/>
            <person name="Macdonald J.P."/>
            <person name="Priest M."/>
            <person name="Orbach M.J."/>
            <person name="Galgiani J.N."/>
            <person name="Kirkland T.N."/>
            <person name="Cole G.T."/>
            <person name="Birren B.W."/>
            <person name="Henn M.R."/>
            <person name="Taylor J.W."/>
            <person name="Rounsley S.D."/>
        </authorList>
    </citation>
    <scope>NUCLEOTIDE SEQUENCE [LARGE SCALE GENOMIC DNA]</scope>
    <source>
        <strain evidence="4">RMSCC 2394</strain>
    </source>
</reference>
<protein>
    <recommendedName>
        <fullName evidence="5">Integral membrane protein</fullName>
    </recommendedName>
</protein>
<dbReference type="Proteomes" id="UP000054565">
    <property type="component" value="Unassembled WGS sequence"/>
</dbReference>
<organism evidence="3 4">
    <name type="scientific">Coccidioides immitis RMSCC 2394</name>
    <dbReference type="NCBI Taxonomy" id="404692"/>
    <lineage>
        <taxon>Eukaryota</taxon>
        <taxon>Fungi</taxon>
        <taxon>Dikarya</taxon>
        <taxon>Ascomycota</taxon>
        <taxon>Pezizomycotina</taxon>
        <taxon>Eurotiomycetes</taxon>
        <taxon>Eurotiomycetidae</taxon>
        <taxon>Onygenales</taxon>
        <taxon>Onygenaceae</taxon>
        <taxon>Coccidioides</taxon>
    </lineage>
</organism>
<dbReference type="STRING" id="404692.A0A0J6Y6I5"/>
<keyword evidence="2" id="KW-0472">Membrane</keyword>
<evidence type="ECO:0000313" key="4">
    <source>
        <dbReference type="Proteomes" id="UP000054565"/>
    </source>
</evidence>
<evidence type="ECO:0000313" key="3">
    <source>
        <dbReference type="EMBL" id="KMP04286.1"/>
    </source>
</evidence>
<keyword evidence="2" id="KW-1133">Transmembrane helix</keyword>